<accession>A0AAU7DWD9</accession>
<evidence type="ECO:0000256" key="4">
    <source>
        <dbReference type="ARBA" id="ARBA00022801"/>
    </source>
</evidence>
<evidence type="ECO:0000256" key="5">
    <source>
        <dbReference type="ARBA" id="ARBA00023124"/>
    </source>
</evidence>
<name>A0AAU7DWD9_9MICO</name>
<dbReference type="EMBL" id="CP146203">
    <property type="protein sequence ID" value="XBH22324.1"/>
    <property type="molecule type" value="Genomic_DNA"/>
</dbReference>
<evidence type="ECO:0000256" key="8">
    <source>
        <dbReference type="RuleBase" id="RU364100"/>
    </source>
</evidence>
<dbReference type="GO" id="GO:0008233">
    <property type="term" value="F:peptidase activity"/>
    <property type="evidence" value="ECO:0007669"/>
    <property type="project" value="UniProtKB-KW"/>
</dbReference>
<evidence type="ECO:0000256" key="2">
    <source>
        <dbReference type="ARBA" id="ARBA00022670"/>
    </source>
</evidence>
<keyword evidence="7" id="KW-0456">Lyase</keyword>
<sequence length="272" mass="29578">MCGRYASFRQAQDLADAFARAGYFQDVLFQAEALALPASYNIAPTTNISIVVDRPTTAQQAESLVTVAGEIPHLAEPQIVRQVQVARWGLVPSWAKDPSVGVRMINARQETLAQKPSFKAAFNQRRCIVVADGYYEWQAPTSPGGRKTPFFISPADGGLFAFAGLYEFWRPAPDPEQSGDRPWLVTATIITAAASGALGEVHDRRPVFLTPDHFDRWLDPQLTGAQVQDLLLVEPVATTQVAVSTAVNSVANNDPSLIIPDQTTYPTQGALL</sequence>
<organism evidence="9">
    <name type="scientific">Jonesiaceae bacterium BS-20</name>
    <dbReference type="NCBI Taxonomy" id="3120821"/>
    <lineage>
        <taxon>Bacteria</taxon>
        <taxon>Bacillati</taxon>
        <taxon>Actinomycetota</taxon>
        <taxon>Actinomycetes</taxon>
        <taxon>Micrococcales</taxon>
        <taxon>Jonesiaceae</taxon>
    </lineage>
</organism>
<evidence type="ECO:0000256" key="6">
    <source>
        <dbReference type="ARBA" id="ARBA00023125"/>
    </source>
</evidence>
<dbReference type="GO" id="GO:0016829">
    <property type="term" value="F:lyase activity"/>
    <property type="evidence" value="ECO:0007669"/>
    <property type="project" value="UniProtKB-KW"/>
</dbReference>
<evidence type="ECO:0000256" key="1">
    <source>
        <dbReference type="ARBA" id="ARBA00008136"/>
    </source>
</evidence>
<evidence type="ECO:0000256" key="3">
    <source>
        <dbReference type="ARBA" id="ARBA00022763"/>
    </source>
</evidence>
<dbReference type="Pfam" id="PF02586">
    <property type="entry name" value="SRAP"/>
    <property type="match status" value="1"/>
</dbReference>
<protein>
    <recommendedName>
        <fullName evidence="8">Abasic site processing protein</fullName>
        <ecNumber evidence="8">3.4.-.-</ecNumber>
    </recommendedName>
</protein>
<dbReference type="SUPFAM" id="SSF143081">
    <property type="entry name" value="BB1717-like"/>
    <property type="match status" value="1"/>
</dbReference>
<keyword evidence="6" id="KW-0238">DNA-binding</keyword>
<reference evidence="9" key="1">
    <citation type="submission" date="2024-02" db="EMBL/GenBank/DDBJ databases">
        <title>Tomenella chthoni gen. nov. sp. nov., a member of the family Jonesiaceae isolated from bat guano.</title>
        <authorList>
            <person name="Miller S.L."/>
            <person name="King J."/>
            <person name="Sankaranarayanan K."/>
            <person name="Lawson P.A."/>
        </authorList>
    </citation>
    <scope>NUCLEOTIDE SEQUENCE</scope>
    <source>
        <strain evidence="9">BS-20</strain>
    </source>
</reference>
<dbReference type="EC" id="3.4.-.-" evidence="8"/>
<dbReference type="InterPro" id="IPR003738">
    <property type="entry name" value="SRAP"/>
</dbReference>
<proteinExistence type="inferred from homology"/>
<gene>
    <name evidence="9" type="ORF">V5R04_03585</name>
</gene>
<dbReference type="GO" id="GO:0006508">
    <property type="term" value="P:proteolysis"/>
    <property type="evidence" value="ECO:0007669"/>
    <property type="project" value="UniProtKB-KW"/>
</dbReference>
<evidence type="ECO:0000313" key="9">
    <source>
        <dbReference type="EMBL" id="XBH22324.1"/>
    </source>
</evidence>
<dbReference type="PANTHER" id="PTHR13604:SF0">
    <property type="entry name" value="ABASIC SITE PROCESSING PROTEIN HMCES"/>
    <property type="match status" value="1"/>
</dbReference>
<dbReference type="PANTHER" id="PTHR13604">
    <property type="entry name" value="DC12-RELATED"/>
    <property type="match status" value="1"/>
</dbReference>
<dbReference type="GO" id="GO:0106300">
    <property type="term" value="P:protein-DNA covalent cross-linking repair"/>
    <property type="evidence" value="ECO:0007669"/>
    <property type="project" value="InterPro"/>
</dbReference>
<dbReference type="Gene3D" id="3.90.1680.10">
    <property type="entry name" value="SOS response associated peptidase-like"/>
    <property type="match status" value="1"/>
</dbReference>
<dbReference type="GO" id="GO:0003697">
    <property type="term" value="F:single-stranded DNA binding"/>
    <property type="evidence" value="ECO:0007669"/>
    <property type="project" value="InterPro"/>
</dbReference>
<comment type="similarity">
    <text evidence="1 8">Belongs to the SOS response-associated peptidase family.</text>
</comment>
<keyword evidence="5" id="KW-0190">Covalent protein-DNA linkage</keyword>
<keyword evidence="3" id="KW-0227">DNA damage</keyword>
<dbReference type="AlphaFoldDB" id="A0AAU7DWD9"/>
<dbReference type="InterPro" id="IPR036590">
    <property type="entry name" value="SRAP-like"/>
</dbReference>
<keyword evidence="4 8" id="KW-0378">Hydrolase</keyword>
<evidence type="ECO:0000256" key="7">
    <source>
        <dbReference type="ARBA" id="ARBA00023239"/>
    </source>
</evidence>
<keyword evidence="2 8" id="KW-0645">Protease</keyword>